<dbReference type="Proteomes" id="UP000694406">
    <property type="component" value="Unplaced"/>
</dbReference>
<evidence type="ECO:0000313" key="2">
    <source>
        <dbReference type="Proteomes" id="UP000694406"/>
    </source>
</evidence>
<protein>
    <submittedName>
        <fullName evidence="1">Uncharacterized protein</fullName>
    </submittedName>
</protein>
<dbReference type="AlphaFoldDB" id="A0A8C5WVV3"/>
<organism evidence="1 2">
    <name type="scientific">Laticauda laticaudata</name>
    <name type="common">Blue-ringed sea krait</name>
    <name type="synonym">Blue-lipped sea krait</name>
    <dbReference type="NCBI Taxonomy" id="8630"/>
    <lineage>
        <taxon>Eukaryota</taxon>
        <taxon>Metazoa</taxon>
        <taxon>Chordata</taxon>
        <taxon>Craniata</taxon>
        <taxon>Vertebrata</taxon>
        <taxon>Euteleostomi</taxon>
        <taxon>Lepidosauria</taxon>
        <taxon>Squamata</taxon>
        <taxon>Bifurcata</taxon>
        <taxon>Unidentata</taxon>
        <taxon>Episquamata</taxon>
        <taxon>Toxicofera</taxon>
        <taxon>Serpentes</taxon>
        <taxon>Colubroidea</taxon>
        <taxon>Elapidae</taxon>
        <taxon>Laticaudinae</taxon>
        <taxon>Laticauda</taxon>
    </lineage>
</organism>
<keyword evidence="2" id="KW-1185">Reference proteome</keyword>
<dbReference type="Ensembl" id="ENSLLTT00000017543.1">
    <property type="protein sequence ID" value="ENSLLTP00000016906.1"/>
    <property type="gene ID" value="ENSLLTG00000012875.1"/>
</dbReference>
<reference evidence="1" key="2">
    <citation type="submission" date="2025-09" db="UniProtKB">
        <authorList>
            <consortium name="Ensembl"/>
        </authorList>
    </citation>
    <scope>IDENTIFICATION</scope>
</reference>
<evidence type="ECO:0000313" key="1">
    <source>
        <dbReference type="Ensembl" id="ENSLLTP00000016906.1"/>
    </source>
</evidence>
<accession>A0A8C5WVV3</accession>
<proteinExistence type="predicted"/>
<sequence length="63" mass="7345">MMPYVISHFKRTYCHYSASVNFKAFLSEVRATTELRSLEPAFPTFRPSSRNIGELSWAPTNRF</sequence>
<name>A0A8C5WVV3_LATLA</name>
<reference evidence="1" key="1">
    <citation type="submission" date="2025-08" db="UniProtKB">
        <authorList>
            <consortium name="Ensembl"/>
        </authorList>
    </citation>
    <scope>IDENTIFICATION</scope>
</reference>